<dbReference type="RefSeq" id="WP_346050749.1">
    <property type="nucleotide sequence ID" value="NZ_JAYGII010000006.1"/>
</dbReference>
<keyword evidence="1 2" id="KW-0732">Signal</keyword>
<feature type="domain" description="Outer membrane protein beta-barrel" evidence="3">
    <location>
        <begin position="9"/>
        <end position="187"/>
    </location>
</feature>
<feature type="chain" id="PRO_5043053752" evidence="2">
    <location>
        <begin position="23"/>
        <end position="222"/>
    </location>
</feature>
<keyword evidence="5" id="KW-1185">Reference proteome</keyword>
<dbReference type="InterPro" id="IPR027385">
    <property type="entry name" value="Beta-barrel_OMP"/>
</dbReference>
<sequence>MSNHRHRLLLYCLLLVAMPASAQQSPVYDYFKAGFWQQTSTRDAISLDSLGGEDRSGYAFEGMTRLDGPWFMLGGFAQSDGELSSSEGSASLGEIDLDRGYIYLAYRRPLAKGLDLNLLGGYERLETQLRYRQDAADASHEFVSRVDEGAVIGLALRYRPWRELEANFRLGRRQLGGIHDEFTAGAGLAQWLGAGFRLALDVDTAGSATDGRLSIRYDFSGR</sequence>
<organism evidence="4 5">
    <name type="scientific">Natronospira elongata</name>
    <dbReference type="NCBI Taxonomy" id="3110268"/>
    <lineage>
        <taxon>Bacteria</taxon>
        <taxon>Pseudomonadati</taxon>
        <taxon>Pseudomonadota</taxon>
        <taxon>Gammaproteobacteria</taxon>
        <taxon>Natronospirales</taxon>
        <taxon>Natronospiraceae</taxon>
        <taxon>Natronospira</taxon>
    </lineage>
</organism>
<feature type="signal peptide" evidence="2">
    <location>
        <begin position="1"/>
        <end position="22"/>
    </location>
</feature>
<dbReference type="Pfam" id="PF13505">
    <property type="entry name" value="OMP_b-brl"/>
    <property type="match status" value="1"/>
</dbReference>
<name>A0AAP6JE14_9GAMM</name>
<accession>A0AAP6JE14</accession>
<evidence type="ECO:0000259" key="3">
    <source>
        <dbReference type="Pfam" id="PF13505"/>
    </source>
</evidence>
<comment type="caution">
    <text evidence="4">The sequence shown here is derived from an EMBL/GenBank/DDBJ whole genome shotgun (WGS) entry which is preliminary data.</text>
</comment>
<evidence type="ECO:0000313" key="5">
    <source>
        <dbReference type="Proteomes" id="UP001302316"/>
    </source>
</evidence>
<proteinExistence type="predicted"/>
<dbReference type="Proteomes" id="UP001302316">
    <property type="component" value="Unassembled WGS sequence"/>
</dbReference>
<dbReference type="AlphaFoldDB" id="A0AAP6JE14"/>
<protein>
    <submittedName>
        <fullName evidence="4">Outer membrane beta-barrel protein</fullName>
    </submittedName>
</protein>
<gene>
    <name evidence="4" type="ORF">VCB98_04695</name>
</gene>
<reference evidence="4 5" key="1">
    <citation type="submission" date="2023-12" db="EMBL/GenBank/DDBJ databases">
        <title>Whole-genome sequencing of halo(alkali)philic microorganisms from hypersaline lakes.</title>
        <authorList>
            <person name="Sorokin D.Y."/>
            <person name="Merkel A.Y."/>
            <person name="Messina E."/>
            <person name="Yakimov M."/>
        </authorList>
    </citation>
    <scope>NUCLEOTIDE SEQUENCE [LARGE SCALE GENOMIC DNA]</scope>
    <source>
        <strain evidence="4 5">AB-CW1</strain>
    </source>
</reference>
<evidence type="ECO:0000256" key="2">
    <source>
        <dbReference type="SAM" id="SignalP"/>
    </source>
</evidence>
<dbReference type="EMBL" id="JAYGII010000006">
    <property type="protein sequence ID" value="MEA5445118.1"/>
    <property type="molecule type" value="Genomic_DNA"/>
</dbReference>
<evidence type="ECO:0000313" key="4">
    <source>
        <dbReference type="EMBL" id="MEA5445118.1"/>
    </source>
</evidence>
<evidence type="ECO:0000256" key="1">
    <source>
        <dbReference type="ARBA" id="ARBA00022729"/>
    </source>
</evidence>